<evidence type="ECO:0000313" key="1">
    <source>
        <dbReference type="EMBL" id="MDQ0537400.1"/>
    </source>
</evidence>
<gene>
    <name evidence="1" type="ORF">QO018_006304</name>
</gene>
<dbReference type="Proteomes" id="UP001244552">
    <property type="component" value="Unassembled WGS sequence"/>
</dbReference>
<organism evidence="1 2">
    <name type="scientific">Azospirillum picis</name>
    <dbReference type="NCBI Taxonomy" id="488438"/>
    <lineage>
        <taxon>Bacteria</taxon>
        <taxon>Pseudomonadati</taxon>
        <taxon>Pseudomonadota</taxon>
        <taxon>Alphaproteobacteria</taxon>
        <taxon>Rhodospirillales</taxon>
        <taxon>Azospirillaceae</taxon>
        <taxon>Azospirillum</taxon>
    </lineage>
</organism>
<evidence type="ECO:0000313" key="2">
    <source>
        <dbReference type="Proteomes" id="UP001244552"/>
    </source>
</evidence>
<keyword evidence="2" id="KW-1185">Reference proteome</keyword>
<dbReference type="EMBL" id="JAUSVU010000046">
    <property type="protein sequence ID" value="MDQ0537400.1"/>
    <property type="molecule type" value="Genomic_DNA"/>
</dbReference>
<accession>A0ABU0MVA3</accession>
<name>A0ABU0MVA3_9PROT</name>
<dbReference type="RefSeq" id="WP_211114074.1">
    <property type="nucleotide sequence ID" value="NZ_JAGINO010000044.1"/>
</dbReference>
<sequence length="791" mass="86305">MSKATQPVRHIAPVGLYERNKDRPFLGSTSCSHRRLVAGEWTELQLVYEVGASGLADGAGIKLAMKFYSDWALFQTSDPQAANYVSAEYEAGPLVPGQSPATIQALKVRFDQKGHERPYQKAIVIDVIDGYLNPGDRIVIRLGDRRRGGPGTRVQSFVEQGFRFRVFIDPLGSQKYAEVPGDCVLDIVPGAPAALRLVAPRLTAPGPASLMLRAEDVWGNCCTDGTIDAALTLAGPQGETTQRLTLSPNSDAGPDAYGWLVHREEVTLSQGEWRIAATGDGLVAAEAFVTAEDGVPRAFYADLHVHSNDTVGTNDTAYNLSYGRDVAGLDVLGYTANDFNVTEKAWSEAVGLIDRFNEAGRFVCYPGTEWCGNSAVGGDHNVVFLRDGVPQFPTDSRGQPVRSFEWNESTRGKLRPGAWPLDDLYAAYQDDPEGHLLIPHVGGRRCNLDWHHPELERLIEIGSAWGQFHWVYAEALARGYRLGASASSDEHQGRCGGGAPATAVFGARGGLTGVLADRLDRATIGRALRSRRTFATTGERSFASLRLGDRWMGEVVQASAEDALDYRLLGDRGWESLRLYDGETLLWERDLHRELGLSERRIRLRLGGARIKDRYRGAYWSGGITVTGAAVQRVEPFGFDHPEQGCWRQDATTVALRTVTHGDTDGVELTLSRLAGTRIRVHLDIGTYVKVGNPLTPPPNPHAPEAVLEIDGDALLDAARLPTGAVSRLLPGTELEVTVERVTEAPLPRDLAGRIPLAGLGLAADREHPLFLTARQRDQSRVWTSALFLTL</sequence>
<dbReference type="SUPFAM" id="SSF89550">
    <property type="entry name" value="PHP domain-like"/>
    <property type="match status" value="1"/>
</dbReference>
<proteinExistence type="predicted"/>
<evidence type="ECO:0008006" key="3">
    <source>
        <dbReference type="Google" id="ProtNLM"/>
    </source>
</evidence>
<reference evidence="1 2" key="1">
    <citation type="submission" date="2023-07" db="EMBL/GenBank/DDBJ databases">
        <title>Genomic Encyclopedia of Type Strains, Phase IV (KMG-IV): sequencing the most valuable type-strain genomes for metagenomic binning, comparative biology and taxonomic classification.</title>
        <authorList>
            <person name="Goeker M."/>
        </authorList>
    </citation>
    <scope>NUCLEOTIDE SEQUENCE [LARGE SCALE GENOMIC DNA]</scope>
    <source>
        <strain evidence="1 2">DSM 19922</strain>
    </source>
</reference>
<dbReference type="Gene3D" id="3.20.20.140">
    <property type="entry name" value="Metal-dependent hydrolases"/>
    <property type="match status" value="1"/>
</dbReference>
<protein>
    <recommendedName>
        <fullName evidence="3">DUF3604 domain-containing protein</fullName>
    </recommendedName>
</protein>
<dbReference type="InterPro" id="IPR016195">
    <property type="entry name" value="Pol/histidinol_Pase-like"/>
</dbReference>
<comment type="caution">
    <text evidence="1">The sequence shown here is derived from an EMBL/GenBank/DDBJ whole genome shotgun (WGS) entry which is preliminary data.</text>
</comment>